<evidence type="ECO:0000313" key="5">
    <source>
        <dbReference type="Proteomes" id="UP001589750"/>
    </source>
</evidence>
<name>A0ABV5K6D5_9ACTN</name>
<dbReference type="PROSITE" id="PS51318">
    <property type="entry name" value="TAT"/>
    <property type="match status" value="1"/>
</dbReference>
<dbReference type="InterPro" id="IPR013783">
    <property type="entry name" value="Ig-like_fold"/>
</dbReference>
<dbReference type="InterPro" id="IPR009091">
    <property type="entry name" value="RCC1/BLIP-II"/>
</dbReference>
<dbReference type="PROSITE" id="PS00626">
    <property type="entry name" value="RCC1_2"/>
    <property type="match status" value="4"/>
</dbReference>
<keyword evidence="5" id="KW-1185">Reference proteome</keyword>
<proteinExistence type="predicted"/>
<dbReference type="Gene3D" id="2.130.10.30">
    <property type="entry name" value="Regulator of chromosome condensation 1/beta-lactamase-inhibitor protein II"/>
    <property type="match status" value="2"/>
</dbReference>
<sequence>MTSPTPFTVGRRTAIGAAAWSVPVITVATAAPALAASAAGVLSQVDPAAAVFTLGGAPRSVQARLLDDTTPVAGQTVVFTLSSTAWATFPGGAATAAVVTDADGLATTSVVPRSGAGPALGTAVTVTASRQSSIVPWSVVDGRVDAVAPGPGAFHRLAISGSRVYSWGYDANGELGNDGTSHPSPVPVLTTNTPMDGKDIVAAAAGVEHSLAVDSDGAVYAWGRNNWGQLGNWDADGSTPFAVDTTSGSSLQGKQVTAIAGAYYHSAAVASDGTVHSWGYGGEGELGAAGSTYSGVPIAVVTSGASSIAGKAVTAIACGLFHTVALASDGSVHSWGMGRGGRLGDGTTTNRSIPVAVDATGASSLAGKTVTAIACGEEHTIALASDGTLHAWGVGDWGQLGNGAYDNSPTPVAVVTTGTSIESRTIIAVAAGGSHTVALADDGTVHTWGVGSEGQLGDGGGNGRVALAGAVTTAGTPMAGRFVTGIAAGANTTYATSSDRLGFAWGANRSAALGDGTPVDTQDPSYVPVQVAAVASV</sequence>
<dbReference type="SUPFAM" id="SSF49373">
    <property type="entry name" value="Invasin/intimin cell-adhesion fragments"/>
    <property type="match status" value="1"/>
</dbReference>
<keyword evidence="1" id="KW-0677">Repeat</keyword>
<dbReference type="InterPro" id="IPR058923">
    <property type="entry name" value="RCC1-like_dom"/>
</dbReference>
<dbReference type="InterPro" id="IPR051210">
    <property type="entry name" value="Ub_ligase/GEF_domain"/>
</dbReference>
<dbReference type="PANTHER" id="PTHR22870">
    <property type="entry name" value="REGULATOR OF CHROMOSOME CONDENSATION"/>
    <property type="match status" value="1"/>
</dbReference>
<accession>A0ABV5K6D5</accession>
<feature type="signal peptide" evidence="2">
    <location>
        <begin position="1"/>
        <end position="35"/>
    </location>
</feature>
<dbReference type="PANTHER" id="PTHR22870:SF360">
    <property type="entry name" value="ULTRAVIOLET-B RECEPTOR UVR8"/>
    <property type="match status" value="1"/>
</dbReference>
<feature type="domain" description="RCC1-like" evidence="3">
    <location>
        <begin position="146"/>
        <end position="459"/>
    </location>
</feature>
<gene>
    <name evidence="4" type="ORF">ACFFRI_04565</name>
</gene>
<dbReference type="PRINTS" id="PR00633">
    <property type="entry name" value="RCCNDNSATION"/>
</dbReference>
<keyword evidence="2" id="KW-0732">Signal</keyword>
<evidence type="ECO:0000259" key="3">
    <source>
        <dbReference type="Pfam" id="PF25390"/>
    </source>
</evidence>
<protein>
    <submittedName>
        <fullName evidence="4">RCC1 domain-containing protein</fullName>
    </submittedName>
</protein>
<reference evidence="4 5" key="1">
    <citation type="submission" date="2024-09" db="EMBL/GenBank/DDBJ databases">
        <authorList>
            <person name="Sun Q."/>
            <person name="Mori K."/>
        </authorList>
    </citation>
    <scope>NUCLEOTIDE SEQUENCE [LARGE SCALE GENOMIC DNA]</scope>
    <source>
        <strain evidence="4 5">JCM 9626</strain>
    </source>
</reference>
<dbReference type="InterPro" id="IPR000408">
    <property type="entry name" value="Reg_chr_condens"/>
</dbReference>
<dbReference type="SUPFAM" id="SSF50985">
    <property type="entry name" value="RCC1/BLIP-II"/>
    <property type="match status" value="2"/>
</dbReference>
<dbReference type="Gene3D" id="2.60.40.10">
    <property type="entry name" value="Immunoglobulins"/>
    <property type="match status" value="1"/>
</dbReference>
<dbReference type="InterPro" id="IPR008964">
    <property type="entry name" value="Invasin/intimin_cell_adhesion"/>
</dbReference>
<dbReference type="InterPro" id="IPR006311">
    <property type="entry name" value="TAT_signal"/>
</dbReference>
<organism evidence="4 5">
    <name type="scientific">Nocardioides plantarum</name>
    <dbReference type="NCBI Taxonomy" id="29299"/>
    <lineage>
        <taxon>Bacteria</taxon>
        <taxon>Bacillati</taxon>
        <taxon>Actinomycetota</taxon>
        <taxon>Actinomycetes</taxon>
        <taxon>Propionibacteriales</taxon>
        <taxon>Nocardioidaceae</taxon>
        <taxon>Nocardioides</taxon>
    </lineage>
</organism>
<evidence type="ECO:0000256" key="2">
    <source>
        <dbReference type="SAM" id="SignalP"/>
    </source>
</evidence>
<feature type="chain" id="PRO_5046004809" evidence="2">
    <location>
        <begin position="36"/>
        <end position="537"/>
    </location>
</feature>
<dbReference type="PROSITE" id="PS50012">
    <property type="entry name" value="RCC1_3"/>
    <property type="match status" value="6"/>
</dbReference>
<evidence type="ECO:0000256" key="1">
    <source>
        <dbReference type="ARBA" id="ARBA00022737"/>
    </source>
</evidence>
<evidence type="ECO:0000313" key="4">
    <source>
        <dbReference type="EMBL" id="MFB9312307.1"/>
    </source>
</evidence>
<dbReference type="Proteomes" id="UP001589750">
    <property type="component" value="Unassembled WGS sequence"/>
</dbReference>
<dbReference type="EMBL" id="JBHMDG010000005">
    <property type="protein sequence ID" value="MFB9312307.1"/>
    <property type="molecule type" value="Genomic_DNA"/>
</dbReference>
<dbReference type="Pfam" id="PF25390">
    <property type="entry name" value="WD40_RLD"/>
    <property type="match status" value="1"/>
</dbReference>
<dbReference type="RefSeq" id="WP_140008370.1">
    <property type="nucleotide sequence ID" value="NZ_JBHMDG010000005.1"/>
</dbReference>
<comment type="caution">
    <text evidence="4">The sequence shown here is derived from an EMBL/GenBank/DDBJ whole genome shotgun (WGS) entry which is preliminary data.</text>
</comment>